<proteinExistence type="predicted"/>
<dbReference type="RefSeq" id="WP_126771546.1">
    <property type="nucleotide sequence ID" value="NZ_PIPX01000001.1"/>
</dbReference>
<comment type="subcellular location">
    <subcellularLocation>
        <location evidence="1">Membrane</location>
        <topology evidence="1">Single-pass membrane protein</topology>
    </subcellularLocation>
</comment>
<feature type="chain" id="PRO_5019485126" description="TonB C-terminal domain-containing protein" evidence="5">
    <location>
        <begin position="21"/>
        <end position="362"/>
    </location>
</feature>
<dbReference type="AlphaFoldDB" id="A0A432Y5W9"/>
<dbReference type="InterPro" id="IPR006260">
    <property type="entry name" value="TonB/TolA_C"/>
</dbReference>
<gene>
    <name evidence="7" type="ORF">CWI70_06325</name>
</gene>
<keyword evidence="3" id="KW-1133">Transmembrane helix</keyword>
<evidence type="ECO:0000256" key="4">
    <source>
        <dbReference type="ARBA" id="ARBA00023136"/>
    </source>
</evidence>
<dbReference type="Proteomes" id="UP000287649">
    <property type="component" value="Unassembled WGS sequence"/>
</dbReference>
<feature type="domain" description="TonB C-terminal" evidence="6">
    <location>
        <begin position="272"/>
        <end position="362"/>
    </location>
</feature>
<dbReference type="PROSITE" id="PS52015">
    <property type="entry name" value="TONB_CTD"/>
    <property type="match status" value="1"/>
</dbReference>
<name>A0A432Y5W9_9GAMM</name>
<dbReference type="Gene3D" id="1.25.40.10">
    <property type="entry name" value="Tetratricopeptide repeat domain"/>
    <property type="match status" value="1"/>
</dbReference>
<feature type="signal peptide" evidence="5">
    <location>
        <begin position="1"/>
        <end position="20"/>
    </location>
</feature>
<evidence type="ECO:0000259" key="6">
    <source>
        <dbReference type="PROSITE" id="PS52015"/>
    </source>
</evidence>
<dbReference type="NCBIfam" id="TIGR01352">
    <property type="entry name" value="tonB_Cterm"/>
    <property type="match status" value="1"/>
</dbReference>
<evidence type="ECO:0000313" key="7">
    <source>
        <dbReference type="EMBL" id="RUO56360.1"/>
    </source>
</evidence>
<keyword evidence="8" id="KW-1185">Reference proteome</keyword>
<dbReference type="InterPro" id="IPR037682">
    <property type="entry name" value="TonB_C"/>
</dbReference>
<dbReference type="EMBL" id="PIPX01000001">
    <property type="protein sequence ID" value="RUO56360.1"/>
    <property type="molecule type" value="Genomic_DNA"/>
</dbReference>
<dbReference type="SUPFAM" id="SSF74653">
    <property type="entry name" value="TolA/TonB C-terminal domain"/>
    <property type="match status" value="1"/>
</dbReference>
<sequence length="362" mass="40504">MRGCLGIILMLCFIVSSAHANNGKEQFQQSYAAFQEALQTDANAVELTQLAEDAYQSGERYFGTDHINTANLKLSYLNVVDAHTLRSRTSQLLAEEVVKIYRSFYDANDPERTVALLVALNTLSSQSDLDTANDYYDEIIAIAETNTAEQPSAMFELRIEAAAHMLRIGSRSSHDLVDLAETASAQFGSQHHLTLLANFHAGRYFEAAQQHDQALEAFTLLAAHDAESLPAALQDAKYMSHARLVALLEQQGRSDEATQHCLAISQMGYGVQDERDPTPLYRVPPEYPRPFAHNGVEGVTTVRYDIDEMGWVRNIEILDSKHKLFSESAIAAMQQWRFAPRLHEGETVVTSDRTTRFIFELD</sequence>
<dbReference type="Pfam" id="PF03544">
    <property type="entry name" value="TonB_C"/>
    <property type="match status" value="1"/>
</dbReference>
<dbReference type="GO" id="GO:0055085">
    <property type="term" value="P:transmembrane transport"/>
    <property type="evidence" value="ECO:0007669"/>
    <property type="project" value="InterPro"/>
</dbReference>
<accession>A0A432Y5W9</accession>
<evidence type="ECO:0000256" key="2">
    <source>
        <dbReference type="ARBA" id="ARBA00022692"/>
    </source>
</evidence>
<dbReference type="GO" id="GO:0016020">
    <property type="term" value="C:membrane"/>
    <property type="evidence" value="ECO:0007669"/>
    <property type="project" value="UniProtKB-SubCell"/>
</dbReference>
<keyword evidence="4" id="KW-0472">Membrane</keyword>
<keyword evidence="2" id="KW-0812">Transmembrane</keyword>
<reference evidence="8" key="1">
    <citation type="journal article" date="2018" name="Front. Microbiol.">
        <title>Genome-Based Analysis Reveals the Taxonomy and Diversity of the Family Idiomarinaceae.</title>
        <authorList>
            <person name="Liu Y."/>
            <person name="Lai Q."/>
            <person name="Shao Z."/>
        </authorList>
    </citation>
    <scope>NUCLEOTIDE SEQUENCE [LARGE SCALE GENOMIC DNA]</scope>
    <source>
        <strain evidence="8">PO-M2</strain>
    </source>
</reference>
<comment type="caution">
    <text evidence="7">The sequence shown here is derived from an EMBL/GenBank/DDBJ whole genome shotgun (WGS) entry which is preliminary data.</text>
</comment>
<evidence type="ECO:0000313" key="8">
    <source>
        <dbReference type="Proteomes" id="UP000287649"/>
    </source>
</evidence>
<keyword evidence="5" id="KW-0732">Signal</keyword>
<evidence type="ECO:0000256" key="3">
    <source>
        <dbReference type="ARBA" id="ARBA00022989"/>
    </source>
</evidence>
<protein>
    <recommendedName>
        <fullName evidence="6">TonB C-terminal domain-containing protein</fullName>
    </recommendedName>
</protein>
<dbReference type="InterPro" id="IPR011990">
    <property type="entry name" value="TPR-like_helical_dom_sf"/>
</dbReference>
<evidence type="ECO:0000256" key="1">
    <source>
        <dbReference type="ARBA" id="ARBA00004167"/>
    </source>
</evidence>
<dbReference type="OrthoDB" id="1628901at2"/>
<dbReference type="Gene3D" id="3.30.1150.10">
    <property type="match status" value="1"/>
</dbReference>
<organism evidence="7 8">
    <name type="scientific">Pseudidiomarina homiensis</name>
    <dbReference type="NCBI Taxonomy" id="364198"/>
    <lineage>
        <taxon>Bacteria</taxon>
        <taxon>Pseudomonadati</taxon>
        <taxon>Pseudomonadota</taxon>
        <taxon>Gammaproteobacteria</taxon>
        <taxon>Alteromonadales</taxon>
        <taxon>Idiomarinaceae</taxon>
        <taxon>Pseudidiomarina</taxon>
    </lineage>
</organism>
<evidence type="ECO:0000256" key="5">
    <source>
        <dbReference type="SAM" id="SignalP"/>
    </source>
</evidence>